<dbReference type="InterPro" id="IPR043519">
    <property type="entry name" value="NT_sf"/>
</dbReference>
<dbReference type="SUPFAM" id="SSF81301">
    <property type="entry name" value="Nucleotidyltransferase"/>
    <property type="match status" value="1"/>
</dbReference>
<evidence type="ECO:0000313" key="2">
    <source>
        <dbReference type="Proteomes" id="UP000178417"/>
    </source>
</evidence>
<gene>
    <name evidence="1" type="ORF">A2310_03765</name>
</gene>
<reference evidence="1 2" key="1">
    <citation type="journal article" date="2016" name="Nat. Commun.">
        <title>Thousands of microbial genomes shed light on interconnected biogeochemical processes in an aquifer system.</title>
        <authorList>
            <person name="Anantharaman K."/>
            <person name="Brown C.T."/>
            <person name="Hug L.A."/>
            <person name="Sharon I."/>
            <person name="Castelle C.J."/>
            <person name="Probst A.J."/>
            <person name="Thomas B.C."/>
            <person name="Singh A."/>
            <person name="Wilkins M.J."/>
            <person name="Karaoz U."/>
            <person name="Brodie E.L."/>
            <person name="Williams K.H."/>
            <person name="Hubbard S.S."/>
            <person name="Banfield J.F."/>
        </authorList>
    </citation>
    <scope>NUCLEOTIDE SEQUENCE [LARGE SCALE GENOMIC DNA]</scope>
</reference>
<dbReference type="Gene3D" id="3.30.460.40">
    <property type="match status" value="1"/>
</dbReference>
<dbReference type="Proteomes" id="UP000178417">
    <property type="component" value="Unassembled WGS sequence"/>
</dbReference>
<proteinExistence type="predicted"/>
<organism evidence="1 2">
    <name type="scientific">candidate division WOR-1 bacterium RIFOXYB2_FULL_37_13</name>
    <dbReference type="NCBI Taxonomy" id="1802579"/>
    <lineage>
        <taxon>Bacteria</taxon>
        <taxon>Bacillati</taxon>
        <taxon>Saganbacteria</taxon>
    </lineage>
</organism>
<comment type="caution">
    <text evidence="1">The sequence shown here is derived from an EMBL/GenBank/DDBJ whole genome shotgun (WGS) entry which is preliminary data.</text>
</comment>
<name>A0A1F4SWK9_UNCSA</name>
<accession>A0A1F4SWK9</accession>
<dbReference type="EMBL" id="MEUB01000006">
    <property type="protein sequence ID" value="OGC24838.1"/>
    <property type="molecule type" value="Genomic_DNA"/>
</dbReference>
<evidence type="ECO:0000313" key="1">
    <source>
        <dbReference type="EMBL" id="OGC24838.1"/>
    </source>
</evidence>
<sequence>MFEKPKKLLYLYYEDIFSKMGEKGIKYLLIGGVAVNLHGIQRATGDIDLLLAMDKENILKFVDVTKELGLVPKVPIKAETIADAQKLKQLREEKNMQVFSFMHPDSPYICIDIMTENYIAAGRPQDIADIEALEKYGERE</sequence>
<dbReference type="AlphaFoldDB" id="A0A1F4SWK9"/>
<protein>
    <submittedName>
        <fullName evidence="1">Uncharacterized protein</fullName>
    </submittedName>
</protein>